<name>A0A4P9IYJ9_9GAMM</name>
<evidence type="ECO:0000313" key="2">
    <source>
        <dbReference type="Proteomes" id="UP000310065"/>
    </source>
</evidence>
<proteinExistence type="predicted"/>
<accession>A0A4P9IYJ9</accession>
<dbReference type="EMBL" id="CP040558">
    <property type="protein sequence ID" value="QCU73487.1"/>
    <property type="molecule type" value="Genomic_DNA"/>
</dbReference>
<reference evidence="1 2" key="1">
    <citation type="submission" date="2019-05" db="EMBL/GenBank/DDBJ databases">
        <title>Complete genome sequence of Pseudoalteromonas sp. 16-SW-7(T) isolated from the Okhotsk Sea, Russia.</title>
        <authorList>
            <person name="Nguyen T.H."/>
            <person name="Nedashkovskaya O.I."/>
            <person name="Kim S.-G."/>
        </authorList>
    </citation>
    <scope>NUCLEOTIDE SEQUENCE [LARGE SCALE GENOMIC DNA]</scope>
    <source>
        <strain evidence="1 2">16-SW-7</strain>
    </source>
</reference>
<dbReference type="Proteomes" id="UP000310065">
    <property type="component" value="Chromosome L1"/>
</dbReference>
<protein>
    <submittedName>
        <fullName evidence="1">Uncharacterized protein</fullName>
    </submittedName>
</protein>
<dbReference type="Pfam" id="PF05973">
    <property type="entry name" value="Gp49"/>
    <property type="match status" value="1"/>
</dbReference>
<dbReference type="AlphaFoldDB" id="A0A4P9IYJ9"/>
<dbReference type="InterPro" id="IPR009241">
    <property type="entry name" value="HigB-like"/>
</dbReference>
<organism evidence="1 2">
    <name type="scientific">Pseudoalteromonas distincta</name>
    <dbReference type="NCBI Taxonomy" id="77608"/>
    <lineage>
        <taxon>Bacteria</taxon>
        <taxon>Pseudomonadati</taxon>
        <taxon>Pseudomonadota</taxon>
        <taxon>Gammaproteobacteria</taxon>
        <taxon>Alteromonadales</taxon>
        <taxon>Pseudoalteromonadaceae</taxon>
        <taxon>Pseudoalteromonas</taxon>
    </lineage>
</organism>
<dbReference type="RefSeq" id="WP_138488677.1">
    <property type="nucleotide sequence ID" value="NZ_CP040558.1"/>
</dbReference>
<dbReference type="KEGG" id="pdv:FFU37_02945"/>
<gene>
    <name evidence="1" type="ORF">FFU37_02945</name>
</gene>
<dbReference type="GeneID" id="88774590"/>
<evidence type="ECO:0000313" key="1">
    <source>
        <dbReference type="EMBL" id="QCU73487.1"/>
    </source>
</evidence>
<sequence length="298" mass="34219">MDHLLCINTNSFPADSEQLAVELFGDALQGVLELFIEDNDRVIFYLDALKDLCLHELELCEGFTYNDFLTYLEAQSEFDLLSVLLEIEDKSPALDFFNDNELDEIGNFTYFLPNQGIYQFSDVFSISDHLSAKLLSLNTSPEWNNHQLEFNKTQNGEYNHNTCIIDNISTKAHGSLLYEIYNSLQLNTACSTALISNEVLKWFSELNIENKNIVYKKLSYCNERNFRGNEPLFKSIVGTPGLWEVRFSAFSGGAIRMLYRTYNNKNILLVGFIKKSDNEGYKQNIQQAEDIFIKTYAA</sequence>